<organism evidence="2 3">
    <name type="scientific">Xenorhabdus taiwanensis</name>
    <dbReference type="NCBI Taxonomy" id="3085177"/>
    <lineage>
        <taxon>Bacteria</taxon>
        <taxon>Pseudomonadati</taxon>
        <taxon>Pseudomonadota</taxon>
        <taxon>Gammaproteobacteria</taxon>
        <taxon>Enterobacterales</taxon>
        <taxon>Morganellaceae</taxon>
        <taxon>Xenorhabdus</taxon>
    </lineage>
</organism>
<feature type="chain" id="PRO_5047354937" evidence="1">
    <location>
        <begin position="20"/>
        <end position="141"/>
    </location>
</feature>
<accession>A0ABM8K0H6</accession>
<proteinExistence type="predicted"/>
<reference evidence="2 3" key="1">
    <citation type="submission" date="2023-10" db="EMBL/GenBank/DDBJ databases">
        <title>Xenorhabdus taiwanensis sp. nov., a symbiotic bacterium associated with the entomopathogenic nematode Steinernema taiwanensis.</title>
        <authorList>
            <person name="Tseng C.T."/>
            <person name="Shu H.Y."/>
            <person name="Chen M.H."/>
            <person name="Fang Y.J."/>
            <person name="Wu T.L."/>
            <person name="Lin Y.C."/>
            <person name="Huang C.J."/>
        </authorList>
    </citation>
    <scope>NUCLEOTIDE SEQUENCE [LARGE SCALE GENOMIC DNA]</scope>
    <source>
        <strain evidence="2 3">TCT-1</strain>
    </source>
</reference>
<name>A0ABM8K0H6_9GAMM</name>
<keyword evidence="3" id="KW-1185">Reference proteome</keyword>
<dbReference type="EMBL" id="AP028978">
    <property type="protein sequence ID" value="BET98458.1"/>
    <property type="molecule type" value="Genomic_DNA"/>
</dbReference>
<dbReference type="Proteomes" id="UP001529514">
    <property type="component" value="Chromosome"/>
</dbReference>
<gene>
    <name evidence="2" type="ORF">TCT1_33790</name>
</gene>
<evidence type="ECO:0000313" key="2">
    <source>
        <dbReference type="EMBL" id="BET98458.1"/>
    </source>
</evidence>
<evidence type="ECO:0000256" key="1">
    <source>
        <dbReference type="SAM" id="SignalP"/>
    </source>
</evidence>
<evidence type="ECO:0000313" key="3">
    <source>
        <dbReference type="Proteomes" id="UP001529514"/>
    </source>
</evidence>
<sequence>MVKKNTLFLLMLLSFKVLAFKESTEIMCFTSYGEKPINIKYVTLYSKKDKVYLGYVKYEKSDTAIPINFVKDDEISIETRPSIYTIVWNETIKGEVNGTYTVISQGARFSSFTYKDKEGKEVEFDENWYAYDEKIGDCVWK</sequence>
<dbReference type="RefSeq" id="WP_374051943.1">
    <property type="nucleotide sequence ID" value="NZ_AP028978.1"/>
</dbReference>
<protein>
    <submittedName>
        <fullName evidence="2">Uncharacterized protein</fullName>
    </submittedName>
</protein>
<feature type="signal peptide" evidence="1">
    <location>
        <begin position="1"/>
        <end position="19"/>
    </location>
</feature>
<keyword evidence="1" id="KW-0732">Signal</keyword>